<dbReference type="GO" id="GO:0015833">
    <property type="term" value="P:peptide transport"/>
    <property type="evidence" value="ECO:0007669"/>
    <property type="project" value="TreeGrafter"/>
</dbReference>
<dbReference type="InterPro" id="IPR000914">
    <property type="entry name" value="SBP_5_dom"/>
</dbReference>
<feature type="domain" description="Solute-binding protein family 5" evidence="5">
    <location>
        <begin position="122"/>
        <end position="308"/>
    </location>
</feature>
<evidence type="ECO:0000313" key="6">
    <source>
        <dbReference type="EMBL" id="KOR75730.1"/>
    </source>
</evidence>
<dbReference type="EMBL" id="LHCF01000001">
    <property type="protein sequence ID" value="KOR75730.1"/>
    <property type="molecule type" value="Genomic_DNA"/>
</dbReference>
<keyword evidence="4" id="KW-1133">Transmembrane helix</keyword>
<name>A0A0M1N114_9MOLU</name>
<keyword evidence="3" id="KW-0732">Signal</keyword>
<proteinExistence type="inferred from homology"/>
<comment type="similarity">
    <text evidence="1">Belongs to the bacterial solute-binding protein 5 family.</text>
</comment>
<keyword evidence="2" id="KW-0813">Transport</keyword>
<dbReference type="SUPFAM" id="SSF53850">
    <property type="entry name" value="Periplasmic binding protein-like II"/>
    <property type="match status" value="1"/>
</dbReference>
<dbReference type="PANTHER" id="PTHR30290:SF9">
    <property type="entry name" value="OLIGOPEPTIDE-BINDING PROTEIN APPA"/>
    <property type="match status" value="1"/>
</dbReference>
<dbReference type="RefSeq" id="WP_235443160.1">
    <property type="nucleotide sequence ID" value="NZ_LHCF01000001.1"/>
</dbReference>
<dbReference type="Gene3D" id="3.40.190.10">
    <property type="entry name" value="Periplasmic binding protein-like II"/>
    <property type="match status" value="1"/>
</dbReference>
<evidence type="ECO:0000259" key="5">
    <source>
        <dbReference type="Pfam" id="PF00496"/>
    </source>
</evidence>
<organism evidence="6 7">
    <name type="scientific">Candidatus Phytoplasma pruni</name>
    <dbReference type="NCBI Taxonomy" id="479893"/>
    <lineage>
        <taxon>Bacteria</taxon>
        <taxon>Bacillati</taxon>
        <taxon>Mycoplasmatota</taxon>
        <taxon>Mollicutes</taxon>
        <taxon>Acholeplasmatales</taxon>
        <taxon>Acholeplasmataceae</taxon>
        <taxon>Candidatus Phytoplasma</taxon>
        <taxon>16SrIII (X-disease group)</taxon>
    </lineage>
</organism>
<evidence type="ECO:0000256" key="1">
    <source>
        <dbReference type="ARBA" id="ARBA00005695"/>
    </source>
</evidence>
<dbReference type="STRING" id="479893.CPX_001292"/>
<dbReference type="PATRIC" id="fig|479893.3.peg.69"/>
<dbReference type="Pfam" id="PF00496">
    <property type="entry name" value="SBP_bac_5"/>
    <property type="match status" value="1"/>
</dbReference>
<sequence>MVKKDNKFLKYINKNKKTSIIVLLVIILLIGAFLYTFSGKKVNNSEKTDTLYVATAAPMQQGFGMYNFGSRTVYNNIIRNLIHEPLLIAKTKPTEDKKYEKTTYESNILDEDKTYSDSSSKEKKYVLKDNIKFHNGVDLTVDDILYSWEKTKELGLESARYIESFKKVKNEPNKFTVTLNNYKNNMNEFYLSKIFVINQKECEKDFHKGITIGLGVFRLKLIKNDTTVQLELFDKHPQKQQQPKIAKIHFQYYPNSATCFLATRNENIDILIEPTNENIFEIQNKNINHLKTVKNEFLNLEFILLNNDLLNFDTRKILYDIIQANKKKYYTNY</sequence>
<dbReference type="AlphaFoldDB" id="A0A0M1N114"/>
<evidence type="ECO:0000256" key="3">
    <source>
        <dbReference type="ARBA" id="ARBA00022729"/>
    </source>
</evidence>
<accession>A0A0M1N114</accession>
<evidence type="ECO:0000256" key="4">
    <source>
        <dbReference type="SAM" id="Phobius"/>
    </source>
</evidence>
<dbReference type="Proteomes" id="UP000037386">
    <property type="component" value="Unassembled WGS sequence"/>
</dbReference>
<keyword evidence="4" id="KW-0472">Membrane</keyword>
<dbReference type="PANTHER" id="PTHR30290">
    <property type="entry name" value="PERIPLASMIC BINDING COMPONENT OF ABC TRANSPORTER"/>
    <property type="match status" value="1"/>
</dbReference>
<dbReference type="InterPro" id="IPR039424">
    <property type="entry name" value="SBP_5"/>
</dbReference>
<dbReference type="GO" id="GO:1904680">
    <property type="term" value="F:peptide transmembrane transporter activity"/>
    <property type="evidence" value="ECO:0007669"/>
    <property type="project" value="TreeGrafter"/>
</dbReference>
<keyword evidence="4" id="KW-0812">Transmembrane</keyword>
<protein>
    <submittedName>
        <fullName evidence="6">ABC-type peptide/nickel transport system substrate-binding protein</fullName>
    </submittedName>
</protein>
<evidence type="ECO:0000256" key="2">
    <source>
        <dbReference type="ARBA" id="ARBA00022448"/>
    </source>
</evidence>
<comment type="caution">
    <text evidence="6">The sequence shown here is derived from an EMBL/GenBank/DDBJ whole genome shotgun (WGS) entry which is preliminary data.</text>
</comment>
<reference evidence="7" key="1">
    <citation type="submission" date="2015-05" db="EMBL/GenBank/DDBJ databases">
        <title>Draft genome sequence of 'Candidatus Phytoplasma Pruni' strain CX, a plant pathogenic bacterium.</title>
        <authorList>
            <person name="Lee I.-M."/>
            <person name="Bottner-Parker K.D."/>
            <person name="Shao J."/>
            <person name="Gundersen-Rindal D.E."/>
            <person name="Zhao Y."/>
            <person name="Davis R.E."/>
        </authorList>
    </citation>
    <scope>NUCLEOTIDE SEQUENCE [LARGE SCALE GENOMIC DNA]</scope>
    <source>
        <strain evidence="7">CX</strain>
    </source>
</reference>
<feature type="transmembrane region" description="Helical" evidence="4">
    <location>
        <begin position="20"/>
        <end position="38"/>
    </location>
</feature>
<gene>
    <name evidence="6" type="ORF">CPX_001292</name>
</gene>
<evidence type="ECO:0000313" key="7">
    <source>
        <dbReference type="Proteomes" id="UP000037386"/>
    </source>
</evidence>